<gene>
    <name evidence="2" type="ORF">NPIL_642861</name>
</gene>
<dbReference type="EMBL" id="BMAW01067709">
    <property type="protein sequence ID" value="GFT61100.1"/>
    <property type="molecule type" value="Genomic_DNA"/>
</dbReference>
<name>A0A8X6TYX5_NEPPI</name>
<feature type="compositionally biased region" description="Basic and acidic residues" evidence="1">
    <location>
        <begin position="24"/>
        <end position="33"/>
    </location>
</feature>
<dbReference type="Proteomes" id="UP000887013">
    <property type="component" value="Unassembled WGS sequence"/>
</dbReference>
<evidence type="ECO:0000313" key="2">
    <source>
        <dbReference type="EMBL" id="GFT61100.1"/>
    </source>
</evidence>
<accession>A0A8X6TYX5</accession>
<comment type="caution">
    <text evidence="2">The sequence shown here is derived from an EMBL/GenBank/DDBJ whole genome shotgun (WGS) entry which is preliminary data.</text>
</comment>
<dbReference type="AlphaFoldDB" id="A0A8X6TYX5"/>
<protein>
    <submittedName>
        <fullName evidence="2">Uncharacterized protein</fullName>
    </submittedName>
</protein>
<feature type="compositionally biased region" description="Basic and acidic residues" evidence="1">
    <location>
        <begin position="8"/>
        <end position="17"/>
    </location>
</feature>
<feature type="region of interest" description="Disordered" evidence="1">
    <location>
        <begin position="1"/>
        <end position="33"/>
    </location>
</feature>
<keyword evidence="3" id="KW-1185">Reference proteome</keyword>
<reference evidence="2" key="1">
    <citation type="submission" date="2020-08" db="EMBL/GenBank/DDBJ databases">
        <title>Multicomponent nature underlies the extraordinary mechanical properties of spider dragline silk.</title>
        <authorList>
            <person name="Kono N."/>
            <person name="Nakamura H."/>
            <person name="Mori M."/>
            <person name="Yoshida Y."/>
            <person name="Ohtoshi R."/>
            <person name="Malay A.D."/>
            <person name="Moran D.A.P."/>
            <person name="Tomita M."/>
            <person name="Numata K."/>
            <person name="Arakawa K."/>
        </authorList>
    </citation>
    <scope>NUCLEOTIDE SEQUENCE</scope>
</reference>
<organism evidence="2 3">
    <name type="scientific">Nephila pilipes</name>
    <name type="common">Giant wood spider</name>
    <name type="synonym">Nephila maculata</name>
    <dbReference type="NCBI Taxonomy" id="299642"/>
    <lineage>
        <taxon>Eukaryota</taxon>
        <taxon>Metazoa</taxon>
        <taxon>Ecdysozoa</taxon>
        <taxon>Arthropoda</taxon>
        <taxon>Chelicerata</taxon>
        <taxon>Arachnida</taxon>
        <taxon>Araneae</taxon>
        <taxon>Araneomorphae</taxon>
        <taxon>Entelegynae</taxon>
        <taxon>Araneoidea</taxon>
        <taxon>Nephilidae</taxon>
        <taxon>Nephila</taxon>
    </lineage>
</organism>
<evidence type="ECO:0000313" key="3">
    <source>
        <dbReference type="Proteomes" id="UP000887013"/>
    </source>
</evidence>
<evidence type="ECO:0000256" key="1">
    <source>
        <dbReference type="SAM" id="MobiDB-lite"/>
    </source>
</evidence>
<proteinExistence type="predicted"/>
<sequence length="70" mass="8139">MARGKRGLSVEEIREVSEDINDQSAERSDNELKMTNKSHHILIEEDSEKMDFLNVEQKKKCENYLISLVS</sequence>